<feature type="region of interest" description="Disordered" evidence="1">
    <location>
        <begin position="23"/>
        <end position="114"/>
    </location>
</feature>
<proteinExistence type="evidence at transcript level"/>
<evidence type="ECO:0000313" key="2">
    <source>
        <dbReference type="EMBL" id="JAB93571.1"/>
    </source>
</evidence>
<reference evidence="2" key="1">
    <citation type="submission" date="2013-07" db="EMBL/GenBank/DDBJ databases">
        <authorList>
            <person name="Geib S."/>
        </authorList>
    </citation>
    <scope>NUCLEOTIDE SEQUENCE</scope>
</reference>
<dbReference type="OrthoDB" id="10260894at2759"/>
<name>W8BK05_CERCA</name>
<feature type="non-terminal residue" evidence="2">
    <location>
        <position position="114"/>
    </location>
</feature>
<organism evidence="2">
    <name type="scientific">Ceratitis capitata</name>
    <name type="common">Mediterranean fruit fly</name>
    <name type="synonym">Tephritis capitata</name>
    <dbReference type="NCBI Taxonomy" id="7213"/>
    <lineage>
        <taxon>Eukaryota</taxon>
        <taxon>Metazoa</taxon>
        <taxon>Ecdysozoa</taxon>
        <taxon>Arthropoda</taxon>
        <taxon>Hexapoda</taxon>
        <taxon>Insecta</taxon>
        <taxon>Pterygota</taxon>
        <taxon>Neoptera</taxon>
        <taxon>Endopterygota</taxon>
        <taxon>Diptera</taxon>
        <taxon>Brachycera</taxon>
        <taxon>Muscomorpha</taxon>
        <taxon>Tephritoidea</taxon>
        <taxon>Tephritidae</taxon>
        <taxon>Ceratitis</taxon>
        <taxon>Ceratitis</taxon>
    </lineage>
</organism>
<dbReference type="EMBL" id="GAMC01012984">
    <property type="protein sequence ID" value="JAB93571.1"/>
    <property type="molecule type" value="mRNA"/>
</dbReference>
<evidence type="ECO:0000256" key="1">
    <source>
        <dbReference type="SAM" id="MobiDB-lite"/>
    </source>
</evidence>
<protein>
    <submittedName>
        <fullName evidence="2">Uncharacterized protein</fullName>
    </submittedName>
</protein>
<feature type="compositionally biased region" description="Basic and acidic residues" evidence="1">
    <location>
        <begin position="85"/>
        <end position="114"/>
    </location>
</feature>
<feature type="compositionally biased region" description="Basic and acidic residues" evidence="1">
    <location>
        <begin position="34"/>
        <end position="77"/>
    </location>
</feature>
<reference evidence="2" key="2">
    <citation type="journal article" date="2014" name="BMC Genomics">
        <title>A genomic perspective to assessing quality of mass-reared SIT flies used in Mediterranean fruit fly (Ceratitis capitata) eradication in California.</title>
        <authorList>
            <person name="Calla B."/>
            <person name="Hall B."/>
            <person name="Hou S."/>
            <person name="Geib S.M."/>
        </authorList>
    </citation>
    <scope>NUCLEOTIDE SEQUENCE</scope>
</reference>
<sequence>KYVKESKETRKLEEKVVNVKKAKTENLQTDEPDDIIKQKATVRSEDNEKRQDEDVKVKDKEPQLEKTIEIQEAEGKHGKEKRKKSTEEEKKPDEKASEELVRKAEPVEKPVEKP</sequence>
<feature type="non-terminal residue" evidence="2">
    <location>
        <position position="1"/>
    </location>
</feature>
<dbReference type="AlphaFoldDB" id="W8BK05"/>
<accession>W8BK05</accession>